<gene>
    <name evidence="7" type="ORF">NDN08_006707</name>
</gene>
<evidence type="ECO:0000313" key="8">
    <source>
        <dbReference type="Proteomes" id="UP001157974"/>
    </source>
</evidence>
<dbReference type="EMBL" id="JAMWBK010000009">
    <property type="protein sequence ID" value="KAJ8902300.1"/>
    <property type="molecule type" value="Genomic_DNA"/>
</dbReference>
<dbReference type="Proteomes" id="UP001157974">
    <property type="component" value="Unassembled WGS sequence"/>
</dbReference>
<feature type="transmembrane region" description="Helical" evidence="6">
    <location>
        <begin position="331"/>
        <end position="357"/>
    </location>
</feature>
<feature type="transmembrane region" description="Helical" evidence="6">
    <location>
        <begin position="416"/>
        <end position="434"/>
    </location>
</feature>
<feature type="transmembrane region" description="Helical" evidence="6">
    <location>
        <begin position="78"/>
        <end position="107"/>
    </location>
</feature>
<dbReference type="AlphaFoldDB" id="A0AAV8UIE0"/>
<keyword evidence="3 6" id="KW-0812">Transmembrane</keyword>
<sequence length="457" mass="50170">MGFSGVAFVGCLCRGTALDRKALVTGQKGFGAGEYVVACRRRTARVLDMAEGIGELVDDDSLNEPAVKFFSELPVKKVFSWLVFLFGVYSMRSFFPVALGTFIVGYIGNSFVQYFSERTKGKIPRKAIVLAYYSLIISIVALLGITTIPKVISEGQYFVQSLQSSNPYVFFADGIRSTLGDDLSTRMETFLMSRAAEGSAMIAPTLGGSDLVWTRERSIRFGGLLQSVLKPYAVSTATVVSRLLAQTTRALFTAILSLIFSAMIVWDLKNIAEAARGLAKSRFRAAYKEIAPYVLDFFTVLGKSFEAQTMIALVNTSLSTMGILFLGLKGVWFLSVVVLVCSFIPVAGVFVSTLPMVVVALSEYGASKALWVVLMVIGVHAIEAYFLNPQIYSAHLKLHPLFVITVLYMWEHLYGPPGLILGVPVTVYLLRNVIMGSTSIKKRESRVEAELEMNKIE</sequence>
<dbReference type="Pfam" id="PF01594">
    <property type="entry name" value="AI-2E_transport"/>
    <property type="match status" value="1"/>
</dbReference>
<feature type="transmembrane region" description="Helical" evidence="6">
    <location>
        <begin position="369"/>
        <end position="387"/>
    </location>
</feature>
<comment type="subcellular location">
    <subcellularLocation>
        <location evidence="1">Membrane</location>
        <topology evidence="1">Multi-pass membrane protein</topology>
    </subcellularLocation>
</comment>
<comment type="caution">
    <text evidence="7">The sequence shown here is derived from an EMBL/GenBank/DDBJ whole genome shotgun (WGS) entry which is preliminary data.</text>
</comment>
<keyword evidence="5 6" id="KW-0472">Membrane</keyword>
<dbReference type="PANTHER" id="PTHR21716:SF62">
    <property type="entry name" value="TRANSPORT PROTEIN YDBI-RELATED"/>
    <property type="match status" value="1"/>
</dbReference>
<keyword evidence="8" id="KW-1185">Reference proteome</keyword>
<proteinExistence type="inferred from homology"/>
<comment type="similarity">
    <text evidence="2">Belongs to the autoinducer-2 exporter (AI-2E) (TC 2.A.86) family.</text>
</comment>
<feature type="transmembrane region" description="Helical" evidence="6">
    <location>
        <begin position="127"/>
        <end position="148"/>
    </location>
</feature>
<dbReference type="GO" id="GO:0016020">
    <property type="term" value="C:membrane"/>
    <property type="evidence" value="ECO:0007669"/>
    <property type="project" value="UniProtKB-SubCell"/>
</dbReference>
<name>A0AAV8UIE0_9RHOD</name>
<organism evidence="7 8">
    <name type="scientific">Rhodosorus marinus</name>
    <dbReference type="NCBI Taxonomy" id="101924"/>
    <lineage>
        <taxon>Eukaryota</taxon>
        <taxon>Rhodophyta</taxon>
        <taxon>Stylonematophyceae</taxon>
        <taxon>Stylonematales</taxon>
        <taxon>Stylonemataceae</taxon>
        <taxon>Rhodosorus</taxon>
    </lineage>
</organism>
<reference evidence="7 8" key="1">
    <citation type="journal article" date="2023" name="Nat. Commun.">
        <title>Origin of minicircular mitochondrial genomes in red algae.</title>
        <authorList>
            <person name="Lee Y."/>
            <person name="Cho C.H."/>
            <person name="Lee Y.M."/>
            <person name="Park S.I."/>
            <person name="Yang J.H."/>
            <person name="West J.A."/>
            <person name="Bhattacharya D."/>
            <person name="Yoon H.S."/>
        </authorList>
    </citation>
    <scope>NUCLEOTIDE SEQUENCE [LARGE SCALE GENOMIC DNA]</scope>
    <source>
        <strain evidence="7 8">CCMP1338</strain>
        <tissue evidence="7">Whole cell</tissue>
    </source>
</reference>
<evidence type="ECO:0000256" key="6">
    <source>
        <dbReference type="SAM" id="Phobius"/>
    </source>
</evidence>
<dbReference type="GO" id="GO:0055085">
    <property type="term" value="P:transmembrane transport"/>
    <property type="evidence" value="ECO:0007669"/>
    <property type="project" value="TreeGrafter"/>
</dbReference>
<evidence type="ECO:0000256" key="2">
    <source>
        <dbReference type="ARBA" id="ARBA00009773"/>
    </source>
</evidence>
<evidence type="ECO:0000313" key="7">
    <source>
        <dbReference type="EMBL" id="KAJ8902300.1"/>
    </source>
</evidence>
<keyword evidence="4 6" id="KW-1133">Transmembrane helix</keyword>
<evidence type="ECO:0000256" key="3">
    <source>
        <dbReference type="ARBA" id="ARBA00022692"/>
    </source>
</evidence>
<evidence type="ECO:0008006" key="9">
    <source>
        <dbReference type="Google" id="ProtNLM"/>
    </source>
</evidence>
<feature type="transmembrane region" description="Helical" evidence="6">
    <location>
        <begin position="250"/>
        <end position="268"/>
    </location>
</feature>
<evidence type="ECO:0000256" key="4">
    <source>
        <dbReference type="ARBA" id="ARBA00022989"/>
    </source>
</evidence>
<dbReference type="PANTHER" id="PTHR21716">
    <property type="entry name" value="TRANSMEMBRANE PROTEIN"/>
    <property type="match status" value="1"/>
</dbReference>
<evidence type="ECO:0000256" key="5">
    <source>
        <dbReference type="ARBA" id="ARBA00023136"/>
    </source>
</evidence>
<accession>A0AAV8UIE0</accession>
<dbReference type="InterPro" id="IPR002549">
    <property type="entry name" value="AI-2E-like"/>
</dbReference>
<protein>
    <recommendedName>
        <fullName evidence="9">AI-2E family transporter</fullName>
    </recommendedName>
</protein>
<evidence type="ECO:0000256" key="1">
    <source>
        <dbReference type="ARBA" id="ARBA00004141"/>
    </source>
</evidence>